<accession>H3H4M9</accession>
<dbReference type="EnsemblProtists" id="Phyra85535">
    <property type="protein sequence ID" value="Phyra85535"/>
    <property type="gene ID" value="Phyra85535"/>
</dbReference>
<proteinExistence type="predicted"/>
<dbReference type="eggNOG" id="ENOG502RRX6">
    <property type="taxonomic scope" value="Eukaryota"/>
</dbReference>
<dbReference type="InterPro" id="IPR052050">
    <property type="entry name" value="SecEffector_AnkRepeat"/>
</dbReference>
<evidence type="ECO:0000313" key="3">
    <source>
        <dbReference type="Proteomes" id="UP000005238"/>
    </source>
</evidence>
<keyword evidence="3" id="KW-1185">Reference proteome</keyword>
<dbReference type="VEuPathDB" id="FungiDB:KRP23_335"/>
<dbReference type="PANTHER" id="PTHR46586:SF3">
    <property type="entry name" value="ANKYRIN REPEAT-CONTAINING PROTEIN"/>
    <property type="match status" value="1"/>
</dbReference>
<dbReference type="HOGENOM" id="CLU_088413_0_0_1"/>
<evidence type="ECO:0000313" key="2">
    <source>
        <dbReference type="EnsemblProtists" id="Phyra85535"/>
    </source>
</evidence>
<dbReference type="PANTHER" id="PTHR46586">
    <property type="entry name" value="ANKYRIN REPEAT-CONTAINING PROTEIN"/>
    <property type="match status" value="1"/>
</dbReference>
<dbReference type="VEuPathDB" id="FungiDB:KRP22_10441"/>
<dbReference type="AlphaFoldDB" id="H3H4M9"/>
<feature type="region of interest" description="Disordered" evidence="1">
    <location>
        <begin position="147"/>
        <end position="169"/>
    </location>
</feature>
<reference evidence="3" key="1">
    <citation type="journal article" date="2006" name="Science">
        <title>Phytophthora genome sequences uncover evolutionary origins and mechanisms of pathogenesis.</title>
        <authorList>
            <person name="Tyler B.M."/>
            <person name="Tripathy S."/>
            <person name="Zhang X."/>
            <person name="Dehal P."/>
            <person name="Jiang R.H."/>
            <person name="Aerts A."/>
            <person name="Arredondo F.D."/>
            <person name="Baxter L."/>
            <person name="Bensasson D."/>
            <person name="Beynon J.L."/>
            <person name="Chapman J."/>
            <person name="Damasceno C.M."/>
            <person name="Dorrance A.E."/>
            <person name="Dou D."/>
            <person name="Dickerman A.W."/>
            <person name="Dubchak I.L."/>
            <person name="Garbelotto M."/>
            <person name="Gijzen M."/>
            <person name="Gordon S.G."/>
            <person name="Govers F."/>
            <person name="Grunwald N.J."/>
            <person name="Huang W."/>
            <person name="Ivors K.L."/>
            <person name="Jones R.W."/>
            <person name="Kamoun S."/>
            <person name="Krampis K."/>
            <person name="Lamour K.H."/>
            <person name="Lee M.K."/>
            <person name="McDonald W.H."/>
            <person name="Medina M."/>
            <person name="Meijer H.J."/>
            <person name="Nordberg E.K."/>
            <person name="Maclean D.J."/>
            <person name="Ospina-Giraldo M.D."/>
            <person name="Morris P.F."/>
            <person name="Phuntumart V."/>
            <person name="Putnam N.H."/>
            <person name="Rash S."/>
            <person name="Rose J.K."/>
            <person name="Sakihama Y."/>
            <person name="Salamov A.A."/>
            <person name="Savidor A."/>
            <person name="Scheuring C.F."/>
            <person name="Smith B.M."/>
            <person name="Sobral B.W."/>
            <person name="Terry A."/>
            <person name="Torto-Alalibo T.A."/>
            <person name="Win J."/>
            <person name="Xu Z."/>
            <person name="Zhang H."/>
            <person name="Grigoriev I.V."/>
            <person name="Rokhsar D.S."/>
            <person name="Boore J.L."/>
        </authorList>
    </citation>
    <scope>NUCLEOTIDE SEQUENCE [LARGE SCALE GENOMIC DNA]</scope>
    <source>
        <strain evidence="3">Pr102</strain>
    </source>
</reference>
<evidence type="ECO:0000256" key="1">
    <source>
        <dbReference type="SAM" id="MobiDB-lite"/>
    </source>
</evidence>
<dbReference type="SUPFAM" id="SSF48403">
    <property type="entry name" value="Ankyrin repeat"/>
    <property type="match status" value="1"/>
</dbReference>
<dbReference type="EMBL" id="DS566218">
    <property type="status" value="NOT_ANNOTATED_CDS"/>
    <property type="molecule type" value="Genomic_DNA"/>
</dbReference>
<dbReference type="Gene3D" id="1.25.40.20">
    <property type="entry name" value="Ankyrin repeat-containing domain"/>
    <property type="match status" value="1"/>
</dbReference>
<sequence length="275" mass="31022">MASPPPPPPTPLVAASILTSSKRELSSLFHITEKVSSFLDTSVELPLHKACTFGSLKLLNRIWNSTIDLEHEIEPFWSVRSFLRSDKHYQDFQFTASLVEAVKQRNLEMVQWLFEHFPEWGVGREVVEAAAEVGALSILQFFGQNGRNLNPHDDDEEDEDENNREQRGIDWGYEDATKAAVAGHRDVVMWLYQHAGSYTRDDQKTTLAVIASGDVDLIQWLWERLDMPPGNGMREAAANGHIEMLELLEFQGYGGIDVGQLVKTAEAGQLNAWTR</sequence>
<dbReference type="Proteomes" id="UP000005238">
    <property type="component" value="Unassembled WGS sequence"/>
</dbReference>
<name>H3H4M9_PHYRM</name>
<dbReference type="OMA" id="CEVHYER"/>
<feature type="compositionally biased region" description="Acidic residues" evidence="1">
    <location>
        <begin position="153"/>
        <end position="162"/>
    </location>
</feature>
<dbReference type="InParanoid" id="H3H4M9"/>
<dbReference type="STRING" id="164328.H3H4M9"/>
<protein>
    <submittedName>
        <fullName evidence="2">Uncharacterized protein</fullName>
    </submittedName>
</protein>
<organism evidence="2 3">
    <name type="scientific">Phytophthora ramorum</name>
    <name type="common">Sudden oak death agent</name>
    <dbReference type="NCBI Taxonomy" id="164328"/>
    <lineage>
        <taxon>Eukaryota</taxon>
        <taxon>Sar</taxon>
        <taxon>Stramenopiles</taxon>
        <taxon>Oomycota</taxon>
        <taxon>Peronosporomycetes</taxon>
        <taxon>Peronosporales</taxon>
        <taxon>Peronosporaceae</taxon>
        <taxon>Phytophthora</taxon>
    </lineage>
</organism>
<reference evidence="2" key="2">
    <citation type="submission" date="2015-06" db="UniProtKB">
        <authorList>
            <consortium name="EnsemblProtists"/>
        </authorList>
    </citation>
    <scope>IDENTIFICATION</scope>
    <source>
        <strain evidence="2">Pr102</strain>
    </source>
</reference>
<dbReference type="InterPro" id="IPR036770">
    <property type="entry name" value="Ankyrin_rpt-contain_sf"/>
</dbReference>